<comment type="caution">
    <text evidence="2">The sequence shown here is derived from an EMBL/GenBank/DDBJ whole genome shotgun (WGS) entry which is preliminary data.</text>
</comment>
<dbReference type="InterPro" id="IPR000182">
    <property type="entry name" value="GNAT_dom"/>
</dbReference>
<dbReference type="SUPFAM" id="SSF55729">
    <property type="entry name" value="Acyl-CoA N-acyltransferases (Nat)"/>
    <property type="match status" value="1"/>
</dbReference>
<evidence type="ECO:0000259" key="1">
    <source>
        <dbReference type="PROSITE" id="PS51186"/>
    </source>
</evidence>
<gene>
    <name evidence="2" type="ORF">GCM10022226_04730</name>
</gene>
<dbReference type="Pfam" id="PF00583">
    <property type="entry name" value="Acetyltransf_1"/>
    <property type="match status" value="1"/>
</dbReference>
<dbReference type="Proteomes" id="UP001500888">
    <property type="component" value="Unassembled WGS sequence"/>
</dbReference>
<protein>
    <submittedName>
        <fullName evidence="2">N-acetyltransferase</fullName>
    </submittedName>
</protein>
<evidence type="ECO:0000313" key="2">
    <source>
        <dbReference type="EMBL" id="GAA3789107.1"/>
    </source>
</evidence>
<organism evidence="2 3">
    <name type="scientific">Sphaerisporangium flaviroseum</name>
    <dbReference type="NCBI Taxonomy" id="509199"/>
    <lineage>
        <taxon>Bacteria</taxon>
        <taxon>Bacillati</taxon>
        <taxon>Actinomycetota</taxon>
        <taxon>Actinomycetes</taxon>
        <taxon>Streptosporangiales</taxon>
        <taxon>Streptosporangiaceae</taxon>
        <taxon>Sphaerisporangium</taxon>
    </lineage>
</organism>
<dbReference type="InterPro" id="IPR016181">
    <property type="entry name" value="Acyl_CoA_acyltransferase"/>
</dbReference>
<proteinExistence type="predicted"/>
<dbReference type="EMBL" id="BAAAZR010000001">
    <property type="protein sequence ID" value="GAA3789107.1"/>
    <property type="molecule type" value="Genomic_DNA"/>
</dbReference>
<dbReference type="CDD" id="cd04301">
    <property type="entry name" value="NAT_SF"/>
    <property type="match status" value="1"/>
</dbReference>
<sequence>MLIRRELPADIPAIRDVHAAAFGTSDTPGVVPAEAGLVDALRADEGWVPELSMVATTAEGAVTGHVVCTRASVGSTPALGLGPLGVLPAFQRQGVGHALMHAVLGAADACGEPLVVLLGHSDYYPLFGFRLAEEYGITPPVPEWAPHFQVRTLTTYAPDMRGAFTYAKPFNDLP</sequence>
<dbReference type="RefSeq" id="WP_344933592.1">
    <property type="nucleotide sequence ID" value="NZ_BAAAZR010000001.1"/>
</dbReference>
<dbReference type="PROSITE" id="PS51186">
    <property type="entry name" value="GNAT"/>
    <property type="match status" value="1"/>
</dbReference>
<accession>A0ABP7HHJ5</accession>
<keyword evidence="3" id="KW-1185">Reference proteome</keyword>
<reference evidence="3" key="1">
    <citation type="journal article" date="2019" name="Int. J. Syst. Evol. Microbiol.">
        <title>The Global Catalogue of Microorganisms (GCM) 10K type strain sequencing project: providing services to taxonomists for standard genome sequencing and annotation.</title>
        <authorList>
            <consortium name="The Broad Institute Genomics Platform"/>
            <consortium name="The Broad Institute Genome Sequencing Center for Infectious Disease"/>
            <person name="Wu L."/>
            <person name="Ma J."/>
        </authorList>
    </citation>
    <scope>NUCLEOTIDE SEQUENCE [LARGE SCALE GENOMIC DNA]</scope>
    <source>
        <strain evidence="3">JCM 16908</strain>
    </source>
</reference>
<name>A0ABP7HHJ5_9ACTN</name>
<feature type="domain" description="N-acetyltransferase" evidence="1">
    <location>
        <begin position="1"/>
        <end position="171"/>
    </location>
</feature>
<evidence type="ECO:0000313" key="3">
    <source>
        <dbReference type="Proteomes" id="UP001500888"/>
    </source>
</evidence>
<dbReference type="Gene3D" id="3.40.630.30">
    <property type="match status" value="1"/>
</dbReference>